<reference evidence="1 2" key="1">
    <citation type="submission" date="2016-10" db="EMBL/GenBank/DDBJ databases">
        <authorList>
            <person name="de Groot N.N."/>
        </authorList>
    </citation>
    <scope>NUCLEOTIDE SEQUENCE [LARGE SCALE GENOMIC DNA]</scope>
    <source>
        <strain evidence="1 2">DSM 19113</strain>
    </source>
</reference>
<evidence type="ECO:0000313" key="1">
    <source>
        <dbReference type="EMBL" id="SFC23681.1"/>
    </source>
</evidence>
<protein>
    <submittedName>
        <fullName evidence="1">Uncharacterized protein</fullName>
    </submittedName>
</protein>
<dbReference type="STRING" id="283737.SAMN05660453_0022"/>
<gene>
    <name evidence="1" type="ORF">SAMN05660453_0022</name>
</gene>
<proteinExistence type="predicted"/>
<keyword evidence="2" id="KW-1185">Reference proteome</keyword>
<name>A0A1I1HIK7_9LACO</name>
<organism evidence="1 2">
    <name type="scientific">Fructobacillus durionis</name>
    <dbReference type="NCBI Taxonomy" id="283737"/>
    <lineage>
        <taxon>Bacteria</taxon>
        <taxon>Bacillati</taxon>
        <taxon>Bacillota</taxon>
        <taxon>Bacilli</taxon>
        <taxon>Lactobacillales</taxon>
        <taxon>Lactobacillaceae</taxon>
        <taxon>Fructobacillus</taxon>
    </lineage>
</organism>
<accession>A0A1I1HIK7</accession>
<dbReference type="EMBL" id="FOLI01000011">
    <property type="protein sequence ID" value="SFC23681.1"/>
    <property type="molecule type" value="Genomic_DNA"/>
</dbReference>
<dbReference type="AlphaFoldDB" id="A0A1I1HIK7"/>
<dbReference type="Proteomes" id="UP000199376">
    <property type="component" value="Unassembled WGS sequence"/>
</dbReference>
<evidence type="ECO:0000313" key="2">
    <source>
        <dbReference type="Proteomes" id="UP000199376"/>
    </source>
</evidence>
<dbReference type="RefSeq" id="WP_091503279.1">
    <property type="nucleotide sequence ID" value="NZ_FOLI01000011.1"/>
</dbReference>
<sequence length="71" mass="8543">MDKKYYWKNKRTDNEGKSIYLLKSPFGYISQDSIWQKFSDMSDSVTAFTEEEVIKWGYNPENYVKKEVEND</sequence>